<dbReference type="SUPFAM" id="SSF53300">
    <property type="entry name" value="vWA-like"/>
    <property type="match status" value="1"/>
</dbReference>
<dbReference type="RefSeq" id="WP_193954179.1">
    <property type="nucleotide sequence ID" value="NZ_JADEYS010000016.1"/>
</dbReference>
<sequence>MSNQNNHPVKTASKQELDAFLDQVTRAPATLNTGAEGRLLFALDATASRQRTWDQACHLQSEMFIEAGKTGGLQVQLCYYHGYAQFEHTGWFSNTHALLDRMNQVNCMAGHTQLLRVLNHALLETRRRKIQAVVFIGDCLEEPADKLSRLAGELGLLGTPVFIFQEGNELVAKRTFKELARLSGGAYCGFNSGSARILKALLAAVAVYAAGGPKALENFAKDKPGEVLQLTHQLKGHSRP</sequence>
<dbReference type="Proteomes" id="UP000640333">
    <property type="component" value="Unassembled WGS sequence"/>
</dbReference>
<gene>
    <name evidence="1" type="ORF">IOQ59_14900</name>
</gene>
<evidence type="ECO:0000313" key="1">
    <source>
        <dbReference type="EMBL" id="MBE9398543.1"/>
    </source>
</evidence>
<dbReference type="InterPro" id="IPR036465">
    <property type="entry name" value="vWFA_dom_sf"/>
</dbReference>
<name>A0A8J7FIS5_9GAMM</name>
<accession>A0A8J7FIS5</accession>
<dbReference type="AlphaFoldDB" id="A0A8J7FIS5"/>
<proteinExistence type="predicted"/>
<reference evidence="1" key="1">
    <citation type="submission" date="2020-10" db="EMBL/GenBank/DDBJ databases">
        <title>Bacterium isolated from coastal waters sediment.</title>
        <authorList>
            <person name="Chen R.-J."/>
            <person name="Lu D.-C."/>
            <person name="Zhu K.-L."/>
            <person name="Du Z.-J."/>
        </authorList>
    </citation>
    <scope>NUCLEOTIDE SEQUENCE</scope>
    <source>
        <strain evidence="1">N1Y112</strain>
    </source>
</reference>
<evidence type="ECO:0000313" key="2">
    <source>
        <dbReference type="Proteomes" id="UP000640333"/>
    </source>
</evidence>
<comment type="caution">
    <text evidence="1">The sequence shown here is derived from an EMBL/GenBank/DDBJ whole genome shotgun (WGS) entry which is preliminary data.</text>
</comment>
<organism evidence="1 2">
    <name type="scientific">Pontibacterium sinense</name>
    <dbReference type="NCBI Taxonomy" id="2781979"/>
    <lineage>
        <taxon>Bacteria</taxon>
        <taxon>Pseudomonadati</taxon>
        <taxon>Pseudomonadota</taxon>
        <taxon>Gammaproteobacteria</taxon>
        <taxon>Oceanospirillales</taxon>
        <taxon>Oceanospirillaceae</taxon>
        <taxon>Pontibacterium</taxon>
    </lineage>
</organism>
<keyword evidence="2" id="KW-1185">Reference proteome</keyword>
<dbReference type="EMBL" id="JADEYS010000016">
    <property type="protein sequence ID" value="MBE9398543.1"/>
    <property type="molecule type" value="Genomic_DNA"/>
</dbReference>
<protein>
    <submittedName>
        <fullName evidence="1">VWA domain-containing protein</fullName>
    </submittedName>
</protein>